<dbReference type="GeneID" id="36401705"/>
<protein>
    <submittedName>
        <fullName evidence="1">Uncharacterized protein</fullName>
    </submittedName>
</protein>
<dbReference type="RefSeq" id="XP_024585222.1">
    <property type="nucleotide sequence ID" value="XM_024719976.1"/>
</dbReference>
<sequence>MLYGFILFDAAYQNSEAGSTDLYFIDCPMFLALLAQTPTTYKNGAMTAIASLLEFSNEHL</sequence>
<dbReference type="AlphaFoldDB" id="A0A0P1B531"/>
<dbReference type="Proteomes" id="UP000054928">
    <property type="component" value="Unassembled WGS sequence"/>
</dbReference>
<name>A0A0P1B531_PLAHL</name>
<dbReference type="EMBL" id="CCYD01003042">
    <property type="protein sequence ID" value="CEG48853.1"/>
    <property type="molecule type" value="Genomic_DNA"/>
</dbReference>
<evidence type="ECO:0000313" key="1">
    <source>
        <dbReference type="EMBL" id="CEG48853.1"/>
    </source>
</evidence>
<organism evidence="1 2">
    <name type="scientific">Plasmopara halstedii</name>
    <name type="common">Downy mildew of sunflower</name>
    <dbReference type="NCBI Taxonomy" id="4781"/>
    <lineage>
        <taxon>Eukaryota</taxon>
        <taxon>Sar</taxon>
        <taxon>Stramenopiles</taxon>
        <taxon>Oomycota</taxon>
        <taxon>Peronosporomycetes</taxon>
        <taxon>Peronosporales</taxon>
        <taxon>Peronosporaceae</taxon>
        <taxon>Plasmopara</taxon>
    </lineage>
</organism>
<proteinExistence type="predicted"/>
<keyword evidence="2" id="KW-1185">Reference proteome</keyword>
<reference evidence="2" key="1">
    <citation type="submission" date="2014-09" db="EMBL/GenBank/DDBJ databases">
        <authorList>
            <person name="Sharma Rahul"/>
            <person name="Thines Marco"/>
        </authorList>
    </citation>
    <scope>NUCLEOTIDE SEQUENCE [LARGE SCALE GENOMIC DNA]</scope>
</reference>
<accession>A0A0P1B531</accession>
<evidence type="ECO:0000313" key="2">
    <source>
        <dbReference type="Proteomes" id="UP000054928"/>
    </source>
</evidence>